<dbReference type="PATRIC" id="fig|749927.5.peg.2271"/>
<reference evidence="1 2" key="1">
    <citation type="journal article" date="2010" name="Cell Res.">
        <title>Complete genome sequence of the rifamycin SV-producing Amycolatopsis mediterranei U32 revealed its genetic characteristics in phylogeny and metabolism.</title>
        <authorList>
            <person name="Zhao W."/>
            <person name="Zhong Y."/>
            <person name="Yuan H."/>
            <person name="Wang J."/>
            <person name="Zheng H."/>
            <person name="Wang Y."/>
            <person name="Cen X."/>
            <person name="Xu F."/>
            <person name="Bai J."/>
            <person name="Han X."/>
            <person name="Lu G."/>
            <person name="Zhu Y."/>
            <person name="Shao Z."/>
            <person name="Yan H."/>
            <person name="Li C."/>
            <person name="Peng N."/>
            <person name="Zhang Z."/>
            <person name="Zhang Y."/>
            <person name="Lin W."/>
            <person name="Fan Y."/>
            <person name="Qin Z."/>
            <person name="Hu Y."/>
            <person name="Zhu B."/>
            <person name="Wang S."/>
            <person name="Ding X."/>
            <person name="Zhao G.P."/>
        </authorList>
    </citation>
    <scope>NUCLEOTIDE SEQUENCE [LARGE SCALE GENOMIC DNA]</scope>
    <source>
        <strain evidence="2">U-32</strain>
    </source>
</reference>
<dbReference type="KEGG" id="amd:AMED_2199"/>
<dbReference type="RefSeq" id="WP_013224079.1">
    <property type="nucleotide sequence ID" value="NC_014318.1"/>
</dbReference>
<gene>
    <name evidence="1" type="ordered locus">AMED_2199</name>
</gene>
<name>A0A0H3D102_AMYMU</name>
<evidence type="ECO:0000313" key="2">
    <source>
        <dbReference type="Proteomes" id="UP000000328"/>
    </source>
</evidence>
<accession>A0A0H3D102</accession>
<dbReference type="OrthoDB" id="4555099at2"/>
<sequence length="137" mass="14684">MGLLDRLRDLVKKRETPGLTPDEPDLKIVAEAFDPVVADSAVLAGSPAWVSTAPAVLRHHLLLPPDRLAEAASILAQDGYELREQSPSEDPARVLAVRVQVLDALHCAQERSRMAGLAQRLGGDALGWDALQPEAPA</sequence>
<dbReference type="GeneID" id="92869985"/>
<dbReference type="Proteomes" id="UP000000328">
    <property type="component" value="Chromosome"/>
</dbReference>
<dbReference type="AlphaFoldDB" id="A0A0H3D102"/>
<organism evidence="1 2">
    <name type="scientific">Amycolatopsis mediterranei (strain U-32)</name>
    <dbReference type="NCBI Taxonomy" id="749927"/>
    <lineage>
        <taxon>Bacteria</taxon>
        <taxon>Bacillati</taxon>
        <taxon>Actinomycetota</taxon>
        <taxon>Actinomycetes</taxon>
        <taxon>Pseudonocardiales</taxon>
        <taxon>Pseudonocardiaceae</taxon>
        <taxon>Amycolatopsis</taxon>
    </lineage>
</organism>
<dbReference type="EMBL" id="CP002000">
    <property type="protein sequence ID" value="ADJ44000.1"/>
    <property type="molecule type" value="Genomic_DNA"/>
</dbReference>
<proteinExistence type="predicted"/>
<dbReference type="eggNOG" id="ENOG50345Z9">
    <property type="taxonomic scope" value="Bacteria"/>
</dbReference>
<protein>
    <submittedName>
        <fullName evidence="1">Uncharacterized protein</fullName>
    </submittedName>
</protein>
<dbReference type="HOGENOM" id="CLU_147396_0_0_11"/>
<evidence type="ECO:0000313" key="1">
    <source>
        <dbReference type="EMBL" id="ADJ44000.1"/>
    </source>
</evidence>